<dbReference type="SMART" id="SM00513">
    <property type="entry name" value="SAP"/>
    <property type="match status" value="1"/>
</dbReference>
<dbReference type="InterPro" id="IPR003034">
    <property type="entry name" value="SAP_dom"/>
</dbReference>
<evidence type="ECO:0000313" key="4">
    <source>
        <dbReference type="Proteomes" id="UP001432146"/>
    </source>
</evidence>
<gene>
    <name evidence="3" type="ORF">QLX08_005525</name>
</gene>
<name>A0AAW0ZXW8_9HYME</name>
<evidence type="ECO:0000259" key="2">
    <source>
        <dbReference type="PROSITE" id="PS50800"/>
    </source>
</evidence>
<evidence type="ECO:0000313" key="3">
    <source>
        <dbReference type="EMBL" id="KAK9302451.1"/>
    </source>
</evidence>
<evidence type="ECO:0000256" key="1">
    <source>
        <dbReference type="SAM" id="MobiDB-lite"/>
    </source>
</evidence>
<dbReference type="Gene3D" id="1.10.720.30">
    <property type="entry name" value="SAP domain"/>
    <property type="match status" value="1"/>
</dbReference>
<dbReference type="Pfam" id="PF02037">
    <property type="entry name" value="SAP"/>
    <property type="match status" value="1"/>
</dbReference>
<dbReference type="Proteomes" id="UP001432146">
    <property type="component" value="Unassembled WGS sequence"/>
</dbReference>
<feature type="region of interest" description="Disordered" evidence="1">
    <location>
        <begin position="35"/>
        <end position="54"/>
    </location>
</feature>
<proteinExistence type="predicted"/>
<feature type="domain" description="SAP" evidence="2">
    <location>
        <begin position="1"/>
        <end position="32"/>
    </location>
</feature>
<dbReference type="AlphaFoldDB" id="A0AAW0ZXW8"/>
<accession>A0AAW0ZXW8</accession>
<reference evidence="3 4" key="1">
    <citation type="submission" date="2024-05" db="EMBL/GenBank/DDBJ databases">
        <title>The nuclear and mitochondrial genome assemblies of Tetragonisca angustula (Apidae: Meliponini), a tiny yet remarkable pollinator in the Neotropics.</title>
        <authorList>
            <person name="Ferrari R."/>
            <person name="Ricardo P.C."/>
            <person name="Dias F.C."/>
            <person name="Araujo N.S."/>
            <person name="Soares D.O."/>
            <person name="Zhou Q.-S."/>
            <person name="Zhu C.-D."/>
            <person name="Coutinho L."/>
            <person name="Airas M.C."/>
            <person name="Batista T.M."/>
        </authorList>
    </citation>
    <scope>NUCLEOTIDE SEQUENCE [LARGE SCALE GENOMIC DNA]</scope>
    <source>
        <strain evidence="3">ASF017062</strain>
        <tissue evidence="3">Abdomen</tissue>
    </source>
</reference>
<dbReference type="PROSITE" id="PS50800">
    <property type="entry name" value="SAP"/>
    <property type="match status" value="1"/>
</dbReference>
<dbReference type="EMBL" id="JAWNGG020000095">
    <property type="protein sequence ID" value="KAK9302451.1"/>
    <property type="molecule type" value="Genomic_DNA"/>
</dbReference>
<feature type="compositionally biased region" description="Basic and acidic residues" evidence="1">
    <location>
        <begin position="35"/>
        <end position="45"/>
    </location>
</feature>
<dbReference type="InterPro" id="IPR036361">
    <property type="entry name" value="SAP_dom_sf"/>
</dbReference>
<sequence length="90" mass="10629">MKLIQLKDELKSRKLKTYGNKSELQNRLRAILLETEHGEDEKSKEEEETNDDFCDQNLHVHVSAIDKHEHSLTFRDVEESMSIFRGDDQK</sequence>
<protein>
    <recommendedName>
        <fullName evidence="2">SAP domain-containing protein</fullName>
    </recommendedName>
</protein>
<comment type="caution">
    <text evidence="3">The sequence shown here is derived from an EMBL/GenBank/DDBJ whole genome shotgun (WGS) entry which is preliminary data.</text>
</comment>
<keyword evidence="4" id="KW-1185">Reference proteome</keyword>
<organism evidence="3 4">
    <name type="scientific">Tetragonisca angustula</name>
    <dbReference type="NCBI Taxonomy" id="166442"/>
    <lineage>
        <taxon>Eukaryota</taxon>
        <taxon>Metazoa</taxon>
        <taxon>Ecdysozoa</taxon>
        <taxon>Arthropoda</taxon>
        <taxon>Hexapoda</taxon>
        <taxon>Insecta</taxon>
        <taxon>Pterygota</taxon>
        <taxon>Neoptera</taxon>
        <taxon>Endopterygota</taxon>
        <taxon>Hymenoptera</taxon>
        <taxon>Apocrita</taxon>
        <taxon>Aculeata</taxon>
        <taxon>Apoidea</taxon>
        <taxon>Anthophila</taxon>
        <taxon>Apidae</taxon>
        <taxon>Tetragonisca</taxon>
    </lineage>
</organism>
<dbReference type="SUPFAM" id="SSF68906">
    <property type="entry name" value="SAP domain"/>
    <property type="match status" value="1"/>
</dbReference>